<dbReference type="FunFam" id="1.10.10.60:FF:000032">
    <property type="entry name" value="Zinc finger and SCAN domain-containing 20"/>
    <property type="match status" value="1"/>
</dbReference>
<keyword evidence="4" id="KW-1185">Reference proteome</keyword>
<sequence>MTNKSLVLWSTQEVQTFLGIIGDAQIQRELDGSVRNEKVFQSVSQRMASLGYQRTSDQCRIKCKKLRAEYRKIKDYNGRSGNNRKTWKWFDMMDVIYGHRPASMGREGGIDSATSLLEAMMEDSEGKRKRGQQDLAAVLQEMQRADERLLEERRERQFQILLEDAREARRQQDELAHQHQRETAAFNQGFLSTLSQLVQVLGSRHVPPSTFQ</sequence>
<organism evidence="3 4">
    <name type="scientific">Merluccius polli</name>
    <name type="common">Benguela hake</name>
    <name type="synonym">Merluccius cadenati</name>
    <dbReference type="NCBI Taxonomy" id="89951"/>
    <lineage>
        <taxon>Eukaryota</taxon>
        <taxon>Metazoa</taxon>
        <taxon>Chordata</taxon>
        <taxon>Craniata</taxon>
        <taxon>Vertebrata</taxon>
        <taxon>Euteleostomi</taxon>
        <taxon>Actinopterygii</taxon>
        <taxon>Neopterygii</taxon>
        <taxon>Teleostei</taxon>
        <taxon>Neoteleostei</taxon>
        <taxon>Acanthomorphata</taxon>
        <taxon>Zeiogadaria</taxon>
        <taxon>Gadariae</taxon>
        <taxon>Gadiformes</taxon>
        <taxon>Gadoidei</taxon>
        <taxon>Merlucciidae</taxon>
        <taxon>Merluccius</taxon>
    </lineage>
</organism>
<dbReference type="PANTHER" id="PTHR47595:SF1">
    <property type="entry name" value="MYB_SANT-LIKE DNA-BINDING DOMAIN-CONTAINING PROTEIN"/>
    <property type="match status" value="1"/>
</dbReference>
<dbReference type="Proteomes" id="UP001174136">
    <property type="component" value="Unassembled WGS sequence"/>
</dbReference>
<proteinExistence type="predicted"/>
<dbReference type="EMBL" id="JAOPHQ010001738">
    <property type="protein sequence ID" value="KAK0149543.1"/>
    <property type="molecule type" value="Genomic_DNA"/>
</dbReference>
<dbReference type="InterPro" id="IPR044822">
    <property type="entry name" value="Myb_DNA-bind_4"/>
</dbReference>
<reference evidence="3" key="1">
    <citation type="journal article" date="2023" name="Front. Mar. Sci.">
        <title>A new Merluccius polli reference genome to investigate the effects of global change in West African waters.</title>
        <authorList>
            <person name="Mateo J.L."/>
            <person name="Blanco-Fernandez C."/>
            <person name="Garcia-Vazquez E."/>
            <person name="Machado-Schiaffino G."/>
        </authorList>
    </citation>
    <scope>NUCLEOTIDE SEQUENCE</scope>
    <source>
        <strain evidence="3">C29</strain>
        <tissue evidence="3">Fin</tissue>
    </source>
</reference>
<evidence type="ECO:0000313" key="3">
    <source>
        <dbReference type="EMBL" id="KAK0149543.1"/>
    </source>
</evidence>
<keyword evidence="1" id="KW-0175">Coiled coil</keyword>
<evidence type="ECO:0000313" key="4">
    <source>
        <dbReference type="Proteomes" id="UP001174136"/>
    </source>
</evidence>
<comment type="caution">
    <text evidence="3">The sequence shown here is derived from an EMBL/GenBank/DDBJ whole genome shotgun (WGS) entry which is preliminary data.</text>
</comment>
<evidence type="ECO:0000259" key="2">
    <source>
        <dbReference type="Pfam" id="PF13837"/>
    </source>
</evidence>
<evidence type="ECO:0000256" key="1">
    <source>
        <dbReference type="SAM" id="Coils"/>
    </source>
</evidence>
<gene>
    <name evidence="3" type="primary">ZSCAN29_0</name>
    <name evidence="3" type="ORF">N1851_009714</name>
</gene>
<dbReference type="AlphaFoldDB" id="A0AA47MZE4"/>
<protein>
    <submittedName>
        <fullName evidence="3">Zinc finger and SCAN domain-containing protein 29</fullName>
    </submittedName>
</protein>
<name>A0AA47MZE4_MERPO</name>
<dbReference type="Gene3D" id="1.10.10.60">
    <property type="entry name" value="Homeodomain-like"/>
    <property type="match status" value="1"/>
</dbReference>
<dbReference type="Pfam" id="PF13837">
    <property type="entry name" value="Myb_DNA-bind_4"/>
    <property type="match status" value="1"/>
</dbReference>
<accession>A0AA47MZE4</accession>
<dbReference type="PANTHER" id="PTHR47595">
    <property type="entry name" value="HEAT SHOCK 70 KDA PROTEIN 14"/>
    <property type="match status" value="1"/>
</dbReference>
<feature type="coiled-coil region" evidence="1">
    <location>
        <begin position="128"/>
        <end position="182"/>
    </location>
</feature>
<feature type="domain" description="Myb/SANT-like DNA-binding" evidence="2">
    <location>
        <begin position="9"/>
        <end position="94"/>
    </location>
</feature>